<gene>
    <name evidence="3" type="ORF">C6Y28_09295</name>
</gene>
<sequence>MKALFAWVENNIDKLLPKSPLATAMNYLLSNRDGLTCYLKDGHYDISNNTAENSIRPFTVGRKNWLFSSSPKGVKASAIVYSLLETAKANDLDPERYLKYLFEKLLNTANFKDAETLDQYLPWATKPHEKCKE</sequence>
<feature type="domain" description="Transposase IS66 C-terminal" evidence="2">
    <location>
        <begin position="82"/>
        <end position="123"/>
    </location>
</feature>
<evidence type="ECO:0000259" key="2">
    <source>
        <dbReference type="Pfam" id="PF13817"/>
    </source>
</evidence>
<dbReference type="InterPro" id="IPR004291">
    <property type="entry name" value="Transposase_IS66_central"/>
</dbReference>
<accession>A0A2S0M8K7</accession>
<reference evidence="3 4" key="1">
    <citation type="journal article" date="2018" name="Genome Announc.">
        <title>Complete genomes of two Megasphaera elsdenii strains, NCIMB 702410 and ATCC 25940.</title>
        <authorList>
            <person name="Hatmaker E.A."/>
            <person name="O'Dell K."/>
            <person name="Riley L.A."/>
            <person name="Klingeman D.M."/>
            <person name="Guss A.M."/>
        </authorList>
    </citation>
    <scope>NUCLEOTIDE SEQUENCE [LARGE SCALE GENOMIC DNA]</scope>
    <source>
        <strain evidence="3 4">NCIMB702410</strain>
    </source>
</reference>
<dbReference type="AlphaFoldDB" id="A0A2S0M8K7"/>
<dbReference type="Pfam" id="PF13817">
    <property type="entry name" value="DDE_Tnp_IS66_C"/>
    <property type="match status" value="1"/>
</dbReference>
<dbReference type="InterPro" id="IPR039552">
    <property type="entry name" value="IS66_C"/>
</dbReference>
<dbReference type="Proteomes" id="UP000238358">
    <property type="component" value="Chromosome"/>
</dbReference>
<feature type="domain" description="Transposase IS66 central" evidence="1">
    <location>
        <begin position="1"/>
        <end position="75"/>
    </location>
</feature>
<evidence type="ECO:0000259" key="1">
    <source>
        <dbReference type="Pfam" id="PF03050"/>
    </source>
</evidence>
<evidence type="ECO:0000313" key="4">
    <source>
        <dbReference type="Proteomes" id="UP000238358"/>
    </source>
</evidence>
<dbReference type="InterPro" id="IPR052344">
    <property type="entry name" value="Transposase-related"/>
</dbReference>
<organism evidence="3 4">
    <name type="scientific">Megasphaera elsdenii</name>
    <dbReference type="NCBI Taxonomy" id="907"/>
    <lineage>
        <taxon>Bacteria</taxon>
        <taxon>Bacillati</taxon>
        <taxon>Bacillota</taxon>
        <taxon>Negativicutes</taxon>
        <taxon>Veillonellales</taxon>
        <taxon>Veillonellaceae</taxon>
        <taxon>Megasphaera</taxon>
    </lineage>
</organism>
<proteinExistence type="predicted"/>
<dbReference type="EMBL" id="CP027569">
    <property type="protein sequence ID" value="AVO27794.1"/>
    <property type="molecule type" value="Genomic_DNA"/>
</dbReference>
<dbReference type="Pfam" id="PF03050">
    <property type="entry name" value="DDE_Tnp_IS66"/>
    <property type="match status" value="1"/>
</dbReference>
<name>A0A2S0M8K7_MEGEL</name>
<dbReference type="PANTHER" id="PTHR33678">
    <property type="entry name" value="BLL1576 PROTEIN"/>
    <property type="match status" value="1"/>
</dbReference>
<evidence type="ECO:0000313" key="3">
    <source>
        <dbReference type="EMBL" id="AVO27794.1"/>
    </source>
</evidence>
<protein>
    <submittedName>
        <fullName evidence="3">Uncharacterized protein</fullName>
    </submittedName>
</protein>
<dbReference type="PANTHER" id="PTHR33678:SF1">
    <property type="entry name" value="BLL1576 PROTEIN"/>
    <property type="match status" value="1"/>
</dbReference>